<evidence type="ECO:0000256" key="6">
    <source>
        <dbReference type="ARBA" id="ARBA00037909"/>
    </source>
</evidence>
<dbReference type="PRINTS" id="PR00682">
    <property type="entry name" value="IPNSYNTHASE"/>
</dbReference>
<organism evidence="11 12">
    <name type="scientific">Sesamum angolense</name>
    <dbReference type="NCBI Taxonomy" id="2727404"/>
    <lineage>
        <taxon>Eukaryota</taxon>
        <taxon>Viridiplantae</taxon>
        <taxon>Streptophyta</taxon>
        <taxon>Embryophyta</taxon>
        <taxon>Tracheophyta</taxon>
        <taxon>Spermatophyta</taxon>
        <taxon>Magnoliopsida</taxon>
        <taxon>eudicotyledons</taxon>
        <taxon>Gunneridae</taxon>
        <taxon>Pentapetalae</taxon>
        <taxon>asterids</taxon>
        <taxon>lamiids</taxon>
        <taxon>Lamiales</taxon>
        <taxon>Pedaliaceae</taxon>
        <taxon>Sesamum</taxon>
    </lineage>
</organism>
<dbReference type="GO" id="GO:0002238">
    <property type="term" value="P:response to molecule of fungal origin"/>
    <property type="evidence" value="ECO:0007669"/>
    <property type="project" value="UniProtKB-ARBA"/>
</dbReference>
<dbReference type="FunFam" id="2.60.120.330:FF:000003">
    <property type="entry name" value="Gibberellin 20 oxidase 2"/>
    <property type="match status" value="1"/>
</dbReference>
<evidence type="ECO:0000259" key="10">
    <source>
        <dbReference type="PROSITE" id="PS51471"/>
    </source>
</evidence>
<dbReference type="InterPro" id="IPR050231">
    <property type="entry name" value="Iron_ascorbate_oxido_reductase"/>
</dbReference>
<name>A0AAE1VY14_9LAMI</name>
<evidence type="ECO:0000256" key="9">
    <source>
        <dbReference type="RuleBase" id="RU003682"/>
    </source>
</evidence>
<evidence type="ECO:0000256" key="3">
    <source>
        <dbReference type="ARBA" id="ARBA00022723"/>
    </source>
</evidence>
<protein>
    <submittedName>
        <fullName evidence="11">Gibberellin 20 oxidase 2</fullName>
    </submittedName>
</protein>
<comment type="pathway">
    <text evidence="6">Plant hormone biosynthesis; gibberellin biosynthesis.</text>
</comment>
<dbReference type="InterPro" id="IPR005123">
    <property type="entry name" value="Oxoglu/Fe-dep_dioxygenase_dom"/>
</dbReference>
<dbReference type="InterPro" id="IPR026992">
    <property type="entry name" value="DIOX_N"/>
</dbReference>
<comment type="catalytic activity">
    <reaction evidence="8">
        <text>gibberellin A12 + 2 2-oxoglutarate + 3 O2 + H(+) = gibberellin A9 + 2 succinate + 3 CO2 + 2 H2O</text>
        <dbReference type="Rhea" id="RHEA:60772"/>
        <dbReference type="ChEBI" id="CHEBI:15377"/>
        <dbReference type="ChEBI" id="CHEBI:15378"/>
        <dbReference type="ChEBI" id="CHEBI:15379"/>
        <dbReference type="ChEBI" id="CHEBI:16526"/>
        <dbReference type="ChEBI" id="CHEBI:16810"/>
        <dbReference type="ChEBI" id="CHEBI:30031"/>
        <dbReference type="ChEBI" id="CHEBI:58627"/>
        <dbReference type="ChEBI" id="CHEBI:73255"/>
    </reaction>
    <physiologicalReaction direction="left-to-right" evidence="8">
        <dbReference type="Rhea" id="RHEA:60773"/>
    </physiologicalReaction>
</comment>
<dbReference type="SUPFAM" id="SSF51197">
    <property type="entry name" value="Clavaminate synthase-like"/>
    <property type="match status" value="1"/>
</dbReference>
<comment type="similarity">
    <text evidence="7">Belongs to the iron/ascorbate-dependent oxidoreductase family. GA20OX subfamily.</text>
</comment>
<dbReference type="GO" id="GO:0009686">
    <property type="term" value="P:gibberellin biosynthetic process"/>
    <property type="evidence" value="ECO:0007669"/>
    <property type="project" value="UniProtKB-ARBA"/>
</dbReference>
<gene>
    <name evidence="11" type="ORF">Sango_2786300</name>
</gene>
<keyword evidence="12" id="KW-1185">Reference proteome</keyword>
<dbReference type="AlphaFoldDB" id="A0AAE1VY14"/>
<feature type="domain" description="Fe2OG dioxygenase" evidence="10">
    <location>
        <begin position="223"/>
        <end position="322"/>
    </location>
</feature>
<dbReference type="InterPro" id="IPR027443">
    <property type="entry name" value="IPNS-like_sf"/>
</dbReference>
<dbReference type="Proteomes" id="UP001289374">
    <property type="component" value="Unassembled WGS sequence"/>
</dbReference>
<dbReference type="PROSITE" id="PS51471">
    <property type="entry name" value="FE2OG_OXY"/>
    <property type="match status" value="1"/>
</dbReference>
<evidence type="ECO:0000256" key="8">
    <source>
        <dbReference type="ARBA" id="ARBA00050508"/>
    </source>
</evidence>
<dbReference type="Pfam" id="PF03171">
    <property type="entry name" value="2OG-FeII_Oxy"/>
    <property type="match status" value="1"/>
</dbReference>
<keyword evidence="3 9" id="KW-0479">Metal-binding</keyword>
<dbReference type="Gene3D" id="2.60.120.330">
    <property type="entry name" value="B-lactam Antibiotic, Isopenicillin N Synthase, Chain"/>
    <property type="match status" value="1"/>
</dbReference>
<proteinExistence type="inferred from homology"/>
<sequence length="394" mass="43866">MDSSASTLILFPSLDLKTERENGVLVFDTTLLEKQPNLPTQFLWPHEDLAYAAEHELPDPPVDLKGFFNGDQEATVFAAAQIRTACLNHGFFQVVNHGVDASLVHAAHQHMDAFFKLPLSTKLRIKREQGSLCGYSGAHADRFSSKLPWKETLSFTYKHANEPTVLDVVNYIKSSLGKEFEGAGHVYQKYCEEMKNLSLAIMELLAIGLGVEQSHYRKFFEDGGSVMRGNNYPPCKQAGLTLGTGPHSDPNSLTILHQDEVGGLEIFADSKWQAITPRPDAFVVNIGDTLMALSNGRYKSCIHRAVVNKERVRRSLVFFVNPKEDKVVRPLRILFVEKSQESTQISHGWICNNSHKTTTEQIPLPSKTSSIGFIPTQNMTTLKISANCSLDAFS</sequence>
<reference evidence="11" key="2">
    <citation type="journal article" date="2024" name="Plant">
        <title>Genomic evolution and insights into agronomic trait innovations of Sesamum species.</title>
        <authorList>
            <person name="Miao H."/>
            <person name="Wang L."/>
            <person name="Qu L."/>
            <person name="Liu H."/>
            <person name="Sun Y."/>
            <person name="Le M."/>
            <person name="Wang Q."/>
            <person name="Wei S."/>
            <person name="Zheng Y."/>
            <person name="Lin W."/>
            <person name="Duan Y."/>
            <person name="Cao H."/>
            <person name="Xiong S."/>
            <person name="Wang X."/>
            <person name="Wei L."/>
            <person name="Li C."/>
            <person name="Ma Q."/>
            <person name="Ju M."/>
            <person name="Zhao R."/>
            <person name="Li G."/>
            <person name="Mu C."/>
            <person name="Tian Q."/>
            <person name="Mei H."/>
            <person name="Zhang T."/>
            <person name="Gao T."/>
            <person name="Zhang H."/>
        </authorList>
    </citation>
    <scope>NUCLEOTIDE SEQUENCE</scope>
    <source>
        <strain evidence="11">K16</strain>
    </source>
</reference>
<comment type="caution">
    <text evidence="11">The sequence shown here is derived from an EMBL/GenBank/DDBJ whole genome shotgun (WGS) entry which is preliminary data.</text>
</comment>
<evidence type="ECO:0000256" key="1">
    <source>
        <dbReference type="ARBA" id="ARBA00001961"/>
    </source>
</evidence>
<evidence type="ECO:0000256" key="4">
    <source>
        <dbReference type="ARBA" id="ARBA00023002"/>
    </source>
</evidence>
<dbReference type="GO" id="GO:0045544">
    <property type="term" value="F:gibberellin 20-oxidase activity"/>
    <property type="evidence" value="ECO:0007669"/>
    <property type="project" value="UniProtKB-ARBA"/>
</dbReference>
<dbReference type="GO" id="GO:0009805">
    <property type="term" value="P:coumarin biosynthetic process"/>
    <property type="evidence" value="ECO:0007669"/>
    <property type="project" value="UniProtKB-ARBA"/>
</dbReference>
<comment type="pathway">
    <text evidence="2">Hormone biosynthesis.</text>
</comment>
<evidence type="ECO:0000313" key="11">
    <source>
        <dbReference type="EMBL" id="KAK4383332.1"/>
    </source>
</evidence>
<dbReference type="EMBL" id="JACGWL010000579">
    <property type="protein sequence ID" value="KAK4383332.1"/>
    <property type="molecule type" value="Genomic_DNA"/>
</dbReference>
<evidence type="ECO:0000256" key="7">
    <source>
        <dbReference type="ARBA" id="ARBA00043997"/>
    </source>
</evidence>
<evidence type="ECO:0000313" key="12">
    <source>
        <dbReference type="Proteomes" id="UP001289374"/>
    </source>
</evidence>
<reference evidence="11" key="1">
    <citation type="submission" date="2020-06" db="EMBL/GenBank/DDBJ databases">
        <authorList>
            <person name="Li T."/>
            <person name="Hu X."/>
            <person name="Zhang T."/>
            <person name="Song X."/>
            <person name="Zhang H."/>
            <person name="Dai N."/>
            <person name="Sheng W."/>
            <person name="Hou X."/>
            <person name="Wei L."/>
        </authorList>
    </citation>
    <scope>NUCLEOTIDE SEQUENCE</scope>
    <source>
        <strain evidence="11">K16</strain>
        <tissue evidence="11">Leaf</tissue>
    </source>
</reference>
<dbReference type="PANTHER" id="PTHR47990">
    <property type="entry name" value="2-OXOGLUTARATE (2OG) AND FE(II)-DEPENDENT OXYGENASE SUPERFAMILY PROTEIN-RELATED"/>
    <property type="match status" value="1"/>
</dbReference>
<evidence type="ECO:0000256" key="2">
    <source>
        <dbReference type="ARBA" id="ARBA00004972"/>
    </source>
</evidence>
<dbReference type="InterPro" id="IPR044861">
    <property type="entry name" value="IPNS-like_FE2OG_OXY"/>
</dbReference>
<accession>A0AAE1VY14</accession>
<keyword evidence="4 9" id="KW-0560">Oxidoreductase</keyword>
<comment type="cofactor">
    <cofactor evidence="1">
        <name>L-ascorbate</name>
        <dbReference type="ChEBI" id="CHEBI:38290"/>
    </cofactor>
</comment>
<dbReference type="GO" id="GO:0046872">
    <property type="term" value="F:metal ion binding"/>
    <property type="evidence" value="ECO:0007669"/>
    <property type="project" value="UniProtKB-KW"/>
</dbReference>
<dbReference type="Pfam" id="PF14226">
    <property type="entry name" value="DIOX_N"/>
    <property type="match status" value="1"/>
</dbReference>
<evidence type="ECO:0000256" key="5">
    <source>
        <dbReference type="ARBA" id="ARBA00023004"/>
    </source>
</evidence>
<keyword evidence="5 9" id="KW-0408">Iron</keyword>